<dbReference type="AlphaFoldDB" id="A0AAN7EX41"/>
<keyword evidence="3" id="KW-1185">Reference proteome</keyword>
<proteinExistence type="predicted"/>
<evidence type="ECO:0000256" key="1">
    <source>
        <dbReference type="SAM" id="Phobius"/>
    </source>
</evidence>
<feature type="transmembrane region" description="Helical" evidence="1">
    <location>
        <begin position="20"/>
        <end position="40"/>
    </location>
</feature>
<comment type="caution">
    <text evidence="2">The sequence shown here is derived from an EMBL/GenBank/DDBJ whole genome shotgun (WGS) entry which is preliminary data.</text>
</comment>
<dbReference type="EMBL" id="JAXUIC010000007">
    <property type="protein sequence ID" value="KAK4581855.1"/>
    <property type="molecule type" value="Genomic_DNA"/>
</dbReference>
<name>A0AAN7EX41_QUERU</name>
<sequence>MARSSLLLHYFSGSGSFRSIFFIIPTTLALTTSLCILFSISTTSNLFTHYHPPDPSFLGLNSPFGSSTFSPLTRQTVSISFHNHSKTPFQLQVPQIVHLGEGGFGSQRPLEPRFPPDGHGMSILVFSASGSVLLV</sequence>
<keyword evidence="1" id="KW-0472">Membrane</keyword>
<gene>
    <name evidence="2" type="ORF">RGQ29_025140</name>
</gene>
<accession>A0AAN7EX41</accession>
<protein>
    <submittedName>
        <fullName evidence="2">Uncharacterized protein</fullName>
    </submittedName>
</protein>
<evidence type="ECO:0000313" key="2">
    <source>
        <dbReference type="EMBL" id="KAK4581855.1"/>
    </source>
</evidence>
<reference evidence="2 3" key="1">
    <citation type="journal article" date="2023" name="G3 (Bethesda)">
        <title>A haplotype-resolved chromosome-scale genome for Quercus rubra L. provides insights into the genetics of adaptive traits for red oak species.</title>
        <authorList>
            <person name="Kapoor B."/>
            <person name="Jenkins J."/>
            <person name="Schmutz J."/>
            <person name="Zhebentyayeva T."/>
            <person name="Kuelheim C."/>
            <person name="Coggeshall M."/>
            <person name="Heim C."/>
            <person name="Lasky J.R."/>
            <person name="Leites L."/>
            <person name="Islam-Faridi N."/>
            <person name="Romero-Severson J."/>
            <person name="DeLeo V.L."/>
            <person name="Lucas S.M."/>
            <person name="Lazic D."/>
            <person name="Gailing O."/>
            <person name="Carlson J."/>
            <person name="Staton M."/>
        </authorList>
    </citation>
    <scope>NUCLEOTIDE SEQUENCE [LARGE SCALE GENOMIC DNA]</scope>
    <source>
        <strain evidence="2">Pseudo-F2</strain>
    </source>
</reference>
<organism evidence="2 3">
    <name type="scientific">Quercus rubra</name>
    <name type="common">Northern red oak</name>
    <name type="synonym">Quercus borealis</name>
    <dbReference type="NCBI Taxonomy" id="3512"/>
    <lineage>
        <taxon>Eukaryota</taxon>
        <taxon>Viridiplantae</taxon>
        <taxon>Streptophyta</taxon>
        <taxon>Embryophyta</taxon>
        <taxon>Tracheophyta</taxon>
        <taxon>Spermatophyta</taxon>
        <taxon>Magnoliopsida</taxon>
        <taxon>eudicotyledons</taxon>
        <taxon>Gunneridae</taxon>
        <taxon>Pentapetalae</taxon>
        <taxon>rosids</taxon>
        <taxon>fabids</taxon>
        <taxon>Fagales</taxon>
        <taxon>Fagaceae</taxon>
        <taxon>Quercus</taxon>
    </lineage>
</organism>
<evidence type="ECO:0000313" key="3">
    <source>
        <dbReference type="Proteomes" id="UP001324115"/>
    </source>
</evidence>
<keyword evidence="1" id="KW-1133">Transmembrane helix</keyword>
<keyword evidence="1" id="KW-0812">Transmembrane</keyword>
<dbReference type="Proteomes" id="UP001324115">
    <property type="component" value="Unassembled WGS sequence"/>
</dbReference>